<dbReference type="InterPro" id="IPR053136">
    <property type="entry name" value="UTP_pyrophosphatase-like"/>
</dbReference>
<feature type="domain" description="YgjP-like metallopeptidase" evidence="1">
    <location>
        <begin position="109"/>
        <end position="210"/>
    </location>
</feature>
<dbReference type="CDD" id="cd07344">
    <property type="entry name" value="M48_yhfN_like"/>
    <property type="match status" value="1"/>
</dbReference>
<keyword evidence="2" id="KW-0378">Hydrolase</keyword>
<dbReference type="OrthoDB" id="9811177at2"/>
<dbReference type="AlphaFoldDB" id="A0A662ZGE7"/>
<dbReference type="PANTHER" id="PTHR30399:SF1">
    <property type="entry name" value="UTP PYROPHOSPHATASE"/>
    <property type="match status" value="1"/>
</dbReference>
<dbReference type="EMBL" id="FOXF01000012">
    <property type="protein sequence ID" value="SFP27614.1"/>
    <property type="molecule type" value="Genomic_DNA"/>
</dbReference>
<sequence>MKLLKSCEVTLVIRESKGDSVHTNGRFVVNPRRKLSFGLRFDESMSPTVILPVSMSFYLKKPQALVDRYSEFFTDVYEKSRRKFRLASEKRNKTEQLINDFIMEHCPSDAWLRKLACETIEEMVDLCVYYHRVMGLKKELNSVSVKLMKSRWGSCSSDGALSFNCLSALLPQSCRRYLVIHELCHLFEMNHSSRFWALVARFCPDYKESRILMRAGYAHLFVIMDELRKRNFITYGFGSKILASTKDDVLCMSPECNEKWKRRAE</sequence>
<dbReference type="PANTHER" id="PTHR30399">
    <property type="entry name" value="UNCHARACTERIZED PROTEIN YGJP"/>
    <property type="match status" value="1"/>
</dbReference>
<dbReference type="Pfam" id="PF01863">
    <property type="entry name" value="YgjP-like"/>
    <property type="match status" value="1"/>
</dbReference>
<keyword evidence="3" id="KW-1185">Reference proteome</keyword>
<proteinExistence type="predicted"/>
<evidence type="ECO:0000259" key="1">
    <source>
        <dbReference type="Pfam" id="PF01863"/>
    </source>
</evidence>
<dbReference type="InterPro" id="IPR002725">
    <property type="entry name" value="YgjP-like_metallopeptidase"/>
</dbReference>
<organism evidence="2 3">
    <name type="scientific">Ruminobacter amylophilus</name>
    <dbReference type="NCBI Taxonomy" id="867"/>
    <lineage>
        <taxon>Bacteria</taxon>
        <taxon>Pseudomonadati</taxon>
        <taxon>Pseudomonadota</taxon>
        <taxon>Gammaproteobacteria</taxon>
        <taxon>Aeromonadales</taxon>
        <taxon>Succinivibrionaceae</taxon>
        <taxon>Ruminobacter</taxon>
    </lineage>
</organism>
<evidence type="ECO:0000313" key="3">
    <source>
        <dbReference type="Proteomes" id="UP000243745"/>
    </source>
</evidence>
<evidence type="ECO:0000313" key="2">
    <source>
        <dbReference type="EMBL" id="SFP27614.1"/>
    </source>
</evidence>
<gene>
    <name evidence="2" type="ORF">SAMN02910344_00937</name>
</gene>
<name>A0A662ZGE7_9GAMM</name>
<dbReference type="Gene3D" id="3.30.2010.10">
    <property type="entry name" value="Metalloproteases ('zincins'), catalytic domain"/>
    <property type="match status" value="1"/>
</dbReference>
<protein>
    <submittedName>
        <fullName evidence="2">Predicted metal-dependent hydrolase</fullName>
    </submittedName>
</protein>
<dbReference type="Proteomes" id="UP000243745">
    <property type="component" value="Unassembled WGS sequence"/>
</dbReference>
<dbReference type="GO" id="GO:0016787">
    <property type="term" value="F:hydrolase activity"/>
    <property type="evidence" value="ECO:0007669"/>
    <property type="project" value="UniProtKB-KW"/>
</dbReference>
<reference evidence="2 3" key="1">
    <citation type="submission" date="2016-10" db="EMBL/GenBank/DDBJ databases">
        <authorList>
            <person name="Varghese N."/>
            <person name="Submissions S."/>
        </authorList>
    </citation>
    <scope>NUCLEOTIDE SEQUENCE [LARGE SCALE GENOMIC DNA]</scope>
    <source>
        <strain evidence="2 3">DSM 1361</strain>
    </source>
</reference>
<accession>A0A662ZGE7</accession>
<dbReference type="RefSeq" id="WP_093141396.1">
    <property type="nucleotide sequence ID" value="NZ_FOXF01000012.1"/>
</dbReference>